<dbReference type="InterPro" id="IPR017972">
    <property type="entry name" value="Cyt_P450_CS"/>
</dbReference>
<keyword evidence="4 6" id="KW-0408">Iron</keyword>
<dbReference type="RefSeq" id="XP_011029167.1">
    <property type="nucleotide sequence ID" value="XM_011030865.1"/>
</dbReference>
<evidence type="ECO:0000256" key="4">
    <source>
        <dbReference type="ARBA" id="ARBA00023004"/>
    </source>
</evidence>
<dbReference type="PRINTS" id="PR00463">
    <property type="entry name" value="EP450I"/>
</dbReference>
<keyword evidence="8" id="KW-1185">Reference proteome</keyword>
<dbReference type="PANTHER" id="PTHR47947">
    <property type="entry name" value="CYTOCHROME P450 82C3-RELATED"/>
    <property type="match status" value="1"/>
</dbReference>
<evidence type="ECO:0000256" key="1">
    <source>
        <dbReference type="ARBA" id="ARBA00022617"/>
    </source>
</evidence>
<evidence type="ECO:0000256" key="3">
    <source>
        <dbReference type="ARBA" id="ARBA00023002"/>
    </source>
</evidence>
<evidence type="ECO:0000256" key="2">
    <source>
        <dbReference type="ARBA" id="ARBA00022723"/>
    </source>
</evidence>
<protein>
    <submittedName>
        <fullName evidence="9">Cytochrome P450 81F1-like</fullName>
    </submittedName>
</protein>
<dbReference type="KEGG" id="peu:105128992"/>
<dbReference type="InterPro" id="IPR050651">
    <property type="entry name" value="Plant_Cytochrome_P450_Monoox"/>
</dbReference>
<accession>A0AAJ6UFS3</accession>
<dbReference type="SUPFAM" id="SSF48264">
    <property type="entry name" value="Cytochrome P450"/>
    <property type="match status" value="1"/>
</dbReference>
<dbReference type="GO" id="GO:0016705">
    <property type="term" value="F:oxidoreductase activity, acting on paired donors, with incorporation or reduction of molecular oxygen"/>
    <property type="evidence" value="ECO:0007669"/>
    <property type="project" value="InterPro"/>
</dbReference>
<comment type="cofactor">
    <cofactor evidence="6">
        <name>heme</name>
        <dbReference type="ChEBI" id="CHEBI:30413"/>
    </cofactor>
</comment>
<dbReference type="InterPro" id="IPR001128">
    <property type="entry name" value="Cyt_P450"/>
</dbReference>
<evidence type="ECO:0000256" key="5">
    <source>
        <dbReference type="ARBA" id="ARBA00023033"/>
    </source>
</evidence>
<organism evidence="8 9">
    <name type="scientific">Populus euphratica</name>
    <name type="common">Euphrates poplar</name>
    <dbReference type="NCBI Taxonomy" id="75702"/>
    <lineage>
        <taxon>Eukaryota</taxon>
        <taxon>Viridiplantae</taxon>
        <taxon>Streptophyta</taxon>
        <taxon>Embryophyta</taxon>
        <taxon>Tracheophyta</taxon>
        <taxon>Spermatophyta</taxon>
        <taxon>Magnoliopsida</taxon>
        <taxon>eudicotyledons</taxon>
        <taxon>Gunneridae</taxon>
        <taxon>Pentapetalae</taxon>
        <taxon>rosids</taxon>
        <taxon>fabids</taxon>
        <taxon>Malpighiales</taxon>
        <taxon>Salicaceae</taxon>
        <taxon>Saliceae</taxon>
        <taxon>Populus</taxon>
    </lineage>
</organism>
<proteinExistence type="inferred from homology"/>
<keyword evidence="5 7" id="KW-0503">Monooxygenase</keyword>
<gene>
    <name evidence="9" type="primary">LOC105128992</name>
</gene>
<keyword evidence="2 6" id="KW-0479">Metal-binding</keyword>
<dbReference type="PANTHER" id="PTHR47947:SF20">
    <property type="entry name" value="CYTOCHROME P450 FAMILY PROTEIN"/>
    <property type="match status" value="1"/>
</dbReference>
<dbReference type="InterPro" id="IPR002401">
    <property type="entry name" value="Cyt_P450_E_grp-I"/>
</dbReference>
<dbReference type="GO" id="GO:0005506">
    <property type="term" value="F:iron ion binding"/>
    <property type="evidence" value="ECO:0007669"/>
    <property type="project" value="InterPro"/>
</dbReference>
<feature type="binding site" description="axial binding residue" evidence="6">
    <location>
        <position position="47"/>
    </location>
    <ligand>
        <name>heme</name>
        <dbReference type="ChEBI" id="CHEBI:30413"/>
    </ligand>
    <ligandPart>
        <name>Fe</name>
        <dbReference type="ChEBI" id="CHEBI:18248"/>
    </ligandPart>
</feature>
<dbReference type="GO" id="GO:0020037">
    <property type="term" value="F:heme binding"/>
    <property type="evidence" value="ECO:0007669"/>
    <property type="project" value="InterPro"/>
</dbReference>
<comment type="similarity">
    <text evidence="7">Belongs to the cytochrome P450 family.</text>
</comment>
<dbReference type="Gene3D" id="1.10.630.10">
    <property type="entry name" value="Cytochrome P450"/>
    <property type="match status" value="1"/>
</dbReference>
<evidence type="ECO:0000313" key="9">
    <source>
        <dbReference type="RefSeq" id="XP_011029167.1"/>
    </source>
</evidence>
<dbReference type="GeneID" id="105128992"/>
<dbReference type="Pfam" id="PF00067">
    <property type="entry name" value="p450"/>
    <property type="match status" value="1"/>
</dbReference>
<dbReference type="AlphaFoldDB" id="A0AAJ6UFS3"/>
<dbReference type="Proteomes" id="UP000694918">
    <property type="component" value="Unplaced"/>
</dbReference>
<evidence type="ECO:0000256" key="7">
    <source>
        <dbReference type="RuleBase" id="RU000461"/>
    </source>
</evidence>
<sequence>MLLVNTWSIHRDTKLWVEPTKFMPERFEGGEGGGYKLLPFGAGRRACPGAGLAKRIIGLTLGVLIQCFEWDRVSKEEINLTEGTGLTMPKAEPLEALCRPRQSMVNLLSSM</sequence>
<dbReference type="GO" id="GO:0004497">
    <property type="term" value="F:monooxygenase activity"/>
    <property type="evidence" value="ECO:0007669"/>
    <property type="project" value="UniProtKB-KW"/>
</dbReference>
<keyword evidence="3 7" id="KW-0560">Oxidoreductase</keyword>
<reference evidence="9" key="1">
    <citation type="submission" date="2025-08" db="UniProtKB">
        <authorList>
            <consortium name="RefSeq"/>
        </authorList>
    </citation>
    <scope>IDENTIFICATION</scope>
</reference>
<keyword evidence="1 6" id="KW-0349">Heme</keyword>
<dbReference type="InterPro" id="IPR036396">
    <property type="entry name" value="Cyt_P450_sf"/>
</dbReference>
<name>A0AAJ6UFS3_POPEU</name>
<evidence type="ECO:0000256" key="6">
    <source>
        <dbReference type="PIRSR" id="PIRSR602401-1"/>
    </source>
</evidence>
<evidence type="ECO:0000313" key="8">
    <source>
        <dbReference type="Proteomes" id="UP000694918"/>
    </source>
</evidence>
<dbReference type="PROSITE" id="PS00086">
    <property type="entry name" value="CYTOCHROME_P450"/>
    <property type="match status" value="1"/>
</dbReference>